<evidence type="ECO:0000313" key="2">
    <source>
        <dbReference type="EMBL" id="KAK4209914.1"/>
    </source>
</evidence>
<comment type="caution">
    <text evidence="2">The sequence shown here is derived from an EMBL/GenBank/DDBJ whole genome shotgun (WGS) entry which is preliminary data.</text>
</comment>
<organism evidence="2 3">
    <name type="scientific">Rhypophila decipiens</name>
    <dbReference type="NCBI Taxonomy" id="261697"/>
    <lineage>
        <taxon>Eukaryota</taxon>
        <taxon>Fungi</taxon>
        <taxon>Dikarya</taxon>
        <taxon>Ascomycota</taxon>
        <taxon>Pezizomycotina</taxon>
        <taxon>Sordariomycetes</taxon>
        <taxon>Sordariomycetidae</taxon>
        <taxon>Sordariales</taxon>
        <taxon>Naviculisporaceae</taxon>
        <taxon>Rhypophila</taxon>
    </lineage>
</organism>
<reference evidence="2" key="2">
    <citation type="submission" date="2023-05" db="EMBL/GenBank/DDBJ databases">
        <authorList>
            <consortium name="Lawrence Berkeley National Laboratory"/>
            <person name="Steindorff A."/>
            <person name="Hensen N."/>
            <person name="Bonometti L."/>
            <person name="Westerberg I."/>
            <person name="Brannstrom I.O."/>
            <person name="Guillou S."/>
            <person name="Cros-Aarteil S."/>
            <person name="Calhoun S."/>
            <person name="Haridas S."/>
            <person name="Kuo A."/>
            <person name="Mondo S."/>
            <person name="Pangilinan J."/>
            <person name="Riley R."/>
            <person name="Labutti K."/>
            <person name="Andreopoulos B."/>
            <person name="Lipzen A."/>
            <person name="Chen C."/>
            <person name="Yanf M."/>
            <person name="Daum C."/>
            <person name="Ng V."/>
            <person name="Clum A."/>
            <person name="Ohm R."/>
            <person name="Martin F."/>
            <person name="Silar P."/>
            <person name="Natvig D."/>
            <person name="Lalanne C."/>
            <person name="Gautier V."/>
            <person name="Ament-Velasquez S.L."/>
            <person name="Kruys A."/>
            <person name="Hutchinson M.I."/>
            <person name="Powell A.J."/>
            <person name="Barry K."/>
            <person name="Miller A.N."/>
            <person name="Grigoriev I.V."/>
            <person name="Debuchy R."/>
            <person name="Gladieux P."/>
            <person name="Thoren M.H."/>
            <person name="Johannesson H."/>
        </authorList>
    </citation>
    <scope>NUCLEOTIDE SEQUENCE</scope>
    <source>
        <strain evidence="2">PSN293</strain>
    </source>
</reference>
<sequence length="105" mass="11182">MKFLSTLLLSAMASMVTAVPVEEEAAVAARVPAAEAEAAELETRQTASGCIYFAAPRCCVPTVCQCANGWIYQINQDAMNAGRHGCDPPWGFIATSNSRFPGYCC</sequence>
<keyword evidence="3" id="KW-1185">Reference proteome</keyword>
<proteinExistence type="predicted"/>
<feature type="chain" id="PRO_5042941339" evidence="1">
    <location>
        <begin position="19"/>
        <end position="105"/>
    </location>
</feature>
<protein>
    <submittedName>
        <fullName evidence="2">Uncharacterized protein</fullName>
    </submittedName>
</protein>
<dbReference type="EMBL" id="MU858190">
    <property type="protein sequence ID" value="KAK4209914.1"/>
    <property type="molecule type" value="Genomic_DNA"/>
</dbReference>
<dbReference type="Proteomes" id="UP001301769">
    <property type="component" value="Unassembled WGS sequence"/>
</dbReference>
<accession>A0AAN6XZP8</accession>
<gene>
    <name evidence="2" type="ORF">QBC37DRAFT_485774</name>
</gene>
<name>A0AAN6XZP8_9PEZI</name>
<feature type="signal peptide" evidence="1">
    <location>
        <begin position="1"/>
        <end position="18"/>
    </location>
</feature>
<dbReference type="AlphaFoldDB" id="A0AAN6XZP8"/>
<reference evidence="2" key="1">
    <citation type="journal article" date="2023" name="Mol. Phylogenet. Evol.">
        <title>Genome-scale phylogeny and comparative genomics of the fungal order Sordariales.</title>
        <authorList>
            <person name="Hensen N."/>
            <person name="Bonometti L."/>
            <person name="Westerberg I."/>
            <person name="Brannstrom I.O."/>
            <person name="Guillou S."/>
            <person name="Cros-Aarteil S."/>
            <person name="Calhoun S."/>
            <person name="Haridas S."/>
            <person name="Kuo A."/>
            <person name="Mondo S."/>
            <person name="Pangilinan J."/>
            <person name="Riley R."/>
            <person name="LaButti K."/>
            <person name="Andreopoulos B."/>
            <person name="Lipzen A."/>
            <person name="Chen C."/>
            <person name="Yan M."/>
            <person name="Daum C."/>
            <person name="Ng V."/>
            <person name="Clum A."/>
            <person name="Steindorff A."/>
            <person name="Ohm R.A."/>
            <person name="Martin F."/>
            <person name="Silar P."/>
            <person name="Natvig D.O."/>
            <person name="Lalanne C."/>
            <person name="Gautier V."/>
            <person name="Ament-Velasquez S.L."/>
            <person name="Kruys A."/>
            <person name="Hutchinson M.I."/>
            <person name="Powell A.J."/>
            <person name="Barry K."/>
            <person name="Miller A.N."/>
            <person name="Grigoriev I.V."/>
            <person name="Debuchy R."/>
            <person name="Gladieux P."/>
            <person name="Hiltunen Thoren M."/>
            <person name="Johannesson H."/>
        </authorList>
    </citation>
    <scope>NUCLEOTIDE SEQUENCE</scope>
    <source>
        <strain evidence="2">PSN293</strain>
    </source>
</reference>
<evidence type="ECO:0000256" key="1">
    <source>
        <dbReference type="SAM" id="SignalP"/>
    </source>
</evidence>
<keyword evidence="1" id="KW-0732">Signal</keyword>
<evidence type="ECO:0000313" key="3">
    <source>
        <dbReference type="Proteomes" id="UP001301769"/>
    </source>
</evidence>